<reference evidence="1" key="1">
    <citation type="submission" date="2018-05" db="EMBL/GenBank/DDBJ databases">
        <title>Complete Genome Sequences of Extremely Thermoacidophilic, Metal-Mobilizing Type-Strain Members of the Archaeal Family Sulfolobaceae: Acidianus brierleyi DSM-1651T, Acidianus sulfidivorans DSM-18786T, Metallosphaera hakonensis DSM-7519T, and Metallosphaera prunae DSM-10039T.</title>
        <authorList>
            <person name="Counts J.A."/>
            <person name="Kelly R.M."/>
        </authorList>
    </citation>
    <scope>NUCLEOTIDE SEQUENCE [LARGE SCALE GENOMIC DNA]</scope>
    <source>
        <strain evidence="1">HO1-1</strain>
    </source>
</reference>
<evidence type="ECO:0000313" key="2">
    <source>
        <dbReference type="Proteomes" id="UP000247586"/>
    </source>
</evidence>
<organism evidence="1 2">
    <name type="scientific">Metallosphaera hakonensis JCM 8857 = DSM 7519</name>
    <dbReference type="NCBI Taxonomy" id="1293036"/>
    <lineage>
        <taxon>Archaea</taxon>
        <taxon>Thermoproteota</taxon>
        <taxon>Thermoprotei</taxon>
        <taxon>Sulfolobales</taxon>
        <taxon>Sulfolobaceae</taxon>
        <taxon>Metallosphaera</taxon>
    </lineage>
</organism>
<gene>
    <name evidence="1" type="ORF">DFR87_06210</name>
</gene>
<keyword evidence="2" id="KW-1185">Reference proteome</keyword>
<proteinExistence type="predicted"/>
<evidence type="ECO:0000313" key="1">
    <source>
        <dbReference type="EMBL" id="AWS00590.1"/>
    </source>
</evidence>
<dbReference type="AlphaFoldDB" id="A0A2U9IX50"/>
<dbReference type="Proteomes" id="UP000247586">
    <property type="component" value="Chromosome"/>
</dbReference>
<accession>A0A2U9IX50</accession>
<dbReference type="STRING" id="1293036.GCA_001315825_03126"/>
<sequence>MQINGKNVLSFNAVAGDSQATGVGGTASVPSGLVESGMTLYQGASTFAYFSMGSTSAFNGLSYTQLSEGQSYQNIQFLNQETSFVNIPY</sequence>
<dbReference type="KEGG" id="mhk:DFR87_06210"/>
<protein>
    <submittedName>
        <fullName evidence="1">Uncharacterized protein</fullName>
    </submittedName>
</protein>
<name>A0A2U9IX50_9CREN</name>
<dbReference type="EMBL" id="CP029287">
    <property type="protein sequence ID" value="AWS00590.1"/>
    <property type="molecule type" value="Genomic_DNA"/>
</dbReference>